<dbReference type="GO" id="GO:0016020">
    <property type="term" value="C:membrane"/>
    <property type="evidence" value="ECO:0007669"/>
    <property type="project" value="UniProtKB-SubCell"/>
</dbReference>
<dbReference type="SUPFAM" id="SSF53850">
    <property type="entry name" value="Periplasmic binding protein-like II"/>
    <property type="match status" value="1"/>
</dbReference>
<accession>A0A841C660</accession>
<feature type="chain" id="PRO_5039280460" evidence="7">
    <location>
        <begin position="24"/>
        <end position="275"/>
    </location>
</feature>
<evidence type="ECO:0000313" key="9">
    <source>
        <dbReference type="Proteomes" id="UP000562464"/>
    </source>
</evidence>
<comment type="subcellular location">
    <subcellularLocation>
        <location evidence="1">Membrane</location>
        <topology evidence="1">Lipid-anchor</topology>
    </subcellularLocation>
</comment>
<evidence type="ECO:0000256" key="4">
    <source>
        <dbReference type="ARBA" id="ARBA00023136"/>
    </source>
</evidence>
<keyword evidence="4" id="KW-0472">Membrane</keyword>
<evidence type="ECO:0000313" key="8">
    <source>
        <dbReference type="EMBL" id="MBB5887238.1"/>
    </source>
</evidence>
<protein>
    <submittedName>
        <fullName evidence="8">D-methionine transport system substrate-binding protein</fullName>
    </submittedName>
</protein>
<dbReference type="AlphaFoldDB" id="A0A841C660"/>
<comment type="similarity">
    <text evidence="2">Belongs to the NlpA lipoprotein family.</text>
</comment>
<evidence type="ECO:0000256" key="3">
    <source>
        <dbReference type="ARBA" id="ARBA00022729"/>
    </source>
</evidence>
<keyword evidence="6" id="KW-0449">Lipoprotein</keyword>
<dbReference type="Proteomes" id="UP000562464">
    <property type="component" value="Unassembled WGS sequence"/>
</dbReference>
<evidence type="ECO:0000256" key="6">
    <source>
        <dbReference type="ARBA" id="ARBA00023288"/>
    </source>
</evidence>
<keyword evidence="9" id="KW-1185">Reference proteome</keyword>
<keyword evidence="5" id="KW-0564">Palmitate</keyword>
<keyword evidence="3 7" id="KW-0732">Signal</keyword>
<dbReference type="PANTHER" id="PTHR30429">
    <property type="entry name" value="D-METHIONINE-BINDING LIPOPROTEIN METQ"/>
    <property type="match status" value="1"/>
</dbReference>
<comment type="caution">
    <text evidence="8">The sequence shown here is derived from an EMBL/GenBank/DDBJ whole genome shotgun (WGS) entry which is preliminary data.</text>
</comment>
<gene>
    <name evidence="8" type="ORF">HNQ37_000106</name>
</gene>
<feature type="signal peptide" evidence="7">
    <location>
        <begin position="1"/>
        <end position="23"/>
    </location>
</feature>
<evidence type="ECO:0000256" key="1">
    <source>
        <dbReference type="ARBA" id="ARBA00004635"/>
    </source>
</evidence>
<dbReference type="Pfam" id="PF03180">
    <property type="entry name" value="Lipoprotein_9"/>
    <property type="match status" value="1"/>
</dbReference>
<dbReference type="RefSeq" id="WP_183538227.1">
    <property type="nucleotide sequence ID" value="NZ_JACHHV010000001.1"/>
</dbReference>
<organism evidence="8 9">
    <name type="scientific">Lactovum miscens</name>
    <dbReference type="NCBI Taxonomy" id="190387"/>
    <lineage>
        <taxon>Bacteria</taxon>
        <taxon>Bacillati</taxon>
        <taxon>Bacillota</taxon>
        <taxon>Bacilli</taxon>
        <taxon>Lactobacillales</taxon>
        <taxon>Streptococcaceae</taxon>
        <taxon>Lactovum</taxon>
    </lineage>
</organism>
<dbReference type="EMBL" id="JACHHV010000001">
    <property type="protein sequence ID" value="MBB5887238.1"/>
    <property type="molecule type" value="Genomic_DNA"/>
</dbReference>
<proteinExistence type="inferred from homology"/>
<dbReference type="Gene3D" id="3.40.190.10">
    <property type="entry name" value="Periplasmic binding protein-like II"/>
    <property type="match status" value="2"/>
</dbReference>
<dbReference type="PANTHER" id="PTHR30429:SF0">
    <property type="entry name" value="METHIONINE-BINDING LIPOPROTEIN METQ"/>
    <property type="match status" value="1"/>
</dbReference>
<sequence>MKKSNLIIIAVAGATIFTVVGTAANVNAAAKTRTYTIGVASDFEKQEWSQVAKDVKSKGIVLKVKEFTDYTEENPATKDGSLDLNGFQTKVYLDNWNKTNKGDLVNIGWTYISPLGLYSKTLKSVKDIKSGDKIAIPNDVTNGGRAINLLASADLITLNDKAPKIPAVKDIKDKNGLTIETLDPSQIAAALPDVTAAVINTNYVQTQLKETPKDAIYVDTDHAKTLGDQFKNAVVVKKSQKNNKDFKTLVKAYQTDKVKKIIEKGGDQSAWDLKN</sequence>
<reference evidence="8 9" key="1">
    <citation type="submission" date="2020-08" db="EMBL/GenBank/DDBJ databases">
        <title>Genomic Encyclopedia of Type Strains, Phase IV (KMG-IV): sequencing the most valuable type-strain genomes for metagenomic binning, comparative biology and taxonomic classification.</title>
        <authorList>
            <person name="Goeker M."/>
        </authorList>
    </citation>
    <scope>NUCLEOTIDE SEQUENCE [LARGE SCALE GENOMIC DNA]</scope>
    <source>
        <strain evidence="8 9">DSM 14925</strain>
    </source>
</reference>
<name>A0A841C660_9LACT</name>
<dbReference type="InterPro" id="IPR004872">
    <property type="entry name" value="Lipoprotein_NlpA"/>
</dbReference>
<evidence type="ECO:0000256" key="2">
    <source>
        <dbReference type="ARBA" id="ARBA00008973"/>
    </source>
</evidence>
<evidence type="ECO:0000256" key="5">
    <source>
        <dbReference type="ARBA" id="ARBA00023139"/>
    </source>
</evidence>
<evidence type="ECO:0000256" key="7">
    <source>
        <dbReference type="SAM" id="SignalP"/>
    </source>
</evidence>